<evidence type="ECO:0000313" key="3">
    <source>
        <dbReference type="Proteomes" id="UP001159427"/>
    </source>
</evidence>
<comment type="caution">
    <text evidence="2">The sequence shown here is derived from an EMBL/GenBank/DDBJ whole genome shotgun (WGS) entry which is preliminary data.</text>
</comment>
<evidence type="ECO:0000313" key="2">
    <source>
        <dbReference type="EMBL" id="CAH3172183.1"/>
    </source>
</evidence>
<dbReference type="Pfam" id="PF20499">
    <property type="entry name" value="DUF6729"/>
    <property type="match status" value="1"/>
</dbReference>
<protein>
    <recommendedName>
        <fullName evidence="1">DUF6729 domain-containing protein</fullName>
    </recommendedName>
</protein>
<proteinExistence type="predicted"/>
<sequence>MGHKLQFPTILTYRYTCDVRVIRLLRQRGLGNSATQLQRKLTEQHSERWLRYLDAGVPLPKVLYVDCDCCGSGAVKTKDLFSHWSEMVISLNIWHFMRHTAVGCTTESHPMYAMFLARLSQCIFEQSQEGLQLLKHAKHCELARSGVKDPSDEDVIKHNSKKGLATHCRRKTPGIKDTNQLIHDLLHTFQGEQGCDTLGVPLLDADRIWDIWESQKKHITCIQDPDEVQLYTKTGVVTKGGVELPVYRCAHGSTAL</sequence>
<dbReference type="Proteomes" id="UP001159427">
    <property type="component" value="Unassembled WGS sequence"/>
</dbReference>
<accession>A0ABN8R2V2</accession>
<name>A0ABN8R2V2_9CNID</name>
<evidence type="ECO:0000259" key="1">
    <source>
        <dbReference type="Pfam" id="PF20499"/>
    </source>
</evidence>
<feature type="non-terminal residue" evidence="2">
    <location>
        <position position="256"/>
    </location>
</feature>
<keyword evidence="3" id="KW-1185">Reference proteome</keyword>
<reference evidence="2 3" key="1">
    <citation type="submission" date="2022-05" db="EMBL/GenBank/DDBJ databases">
        <authorList>
            <consortium name="Genoscope - CEA"/>
            <person name="William W."/>
        </authorList>
    </citation>
    <scope>NUCLEOTIDE SEQUENCE [LARGE SCALE GENOMIC DNA]</scope>
</reference>
<organism evidence="2 3">
    <name type="scientific">Porites evermanni</name>
    <dbReference type="NCBI Taxonomy" id="104178"/>
    <lineage>
        <taxon>Eukaryota</taxon>
        <taxon>Metazoa</taxon>
        <taxon>Cnidaria</taxon>
        <taxon>Anthozoa</taxon>
        <taxon>Hexacorallia</taxon>
        <taxon>Scleractinia</taxon>
        <taxon>Fungiina</taxon>
        <taxon>Poritidae</taxon>
        <taxon>Porites</taxon>
    </lineage>
</organism>
<gene>
    <name evidence="2" type="ORF">PEVE_00008271</name>
</gene>
<dbReference type="EMBL" id="CALNXI010001563">
    <property type="protein sequence ID" value="CAH3172183.1"/>
    <property type="molecule type" value="Genomic_DNA"/>
</dbReference>
<dbReference type="InterPro" id="IPR046616">
    <property type="entry name" value="DUF6729"/>
</dbReference>
<dbReference type="PANTHER" id="PTHR24401">
    <property type="entry name" value="SI:CH211-243P7.3-RELATED"/>
    <property type="match status" value="1"/>
</dbReference>
<feature type="domain" description="DUF6729" evidence="1">
    <location>
        <begin position="2"/>
        <end position="51"/>
    </location>
</feature>
<dbReference type="PANTHER" id="PTHR24401:SF29">
    <property type="entry name" value="SI:CH211-243P7.3-RELATED"/>
    <property type="match status" value="1"/>
</dbReference>